<reference evidence="3 4" key="1">
    <citation type="journal article" date="2023" name="Commun. Biol.">
        <title>Genome analysis of Parmales, the sister group of diatoms, reveals the evolutionary specialization of diatoms from phago-mixotrophs to photoautotrophs.</title>
        <authorList>
            <person name="Ban H."/>
            <person name="Sato S."/>
            <person name="Yoshikawa S."/>
            <person name="Yamada K."/>
            <person name="Nakamura Y."/>
            <person name="Ichinomiya M."/>
            <person name="Sato N."/>
            <person name="Blanc-Mathieu R."/>
            <person name="Endo H."/>
            <person name="Kuwata A."/>
            <person name="Ogata H."/>
        </authorList>
    </citation>
    <scope>NUCLEOTIDE SEQUENCE [LARGE SCALE GENOMIC DNA]</scope>
</reference>
<sequence length="366" mass="40080">YWQLFEMYLWVGLAAVWGMYRGYQIFKVLRKTTYKTERNRDQGAMASRRGHTVLSTLKEHMFRQVAFLGFFCIFAFINILYFHAVWNGRETEADSTEWTDGSDLTSPLQPDQQQQVQNNSAQGSGGAVSPPTSGAENKNNDLADFAADLEAGLNQAGGDGGAKKGKKTPLRPVHTPAVKNKLAKRSSATAAAGGRQPSTATVTTHLGTKINAKLGNIKAPVGNCGSTFDGKAVSGMSVPPLNHPLTAKLEAMRDRYTKNVLTYVLERIDVLALDETIAMEFMDEIETESHTLFDSSVLESRFSTAPEPGSVDAGGARTLSVDDPYRSYVEGDDEDLLPSKDDIDSRLAKAKQRFEEVVRTKSVDRG</sequence>
<organism evidence="3 4">
    <name type="scientific">Tetraparma gracilis</name>
    <dbReference type="NCBI Taxonomy" id="2962635"/>
    <lineage>
        <taxon>Eukaryota</taxon>
        <taxon>Sar</taxon>
        <taxon>Stramenopiles</taxon>
        <taxon>Ochrophyta</taxon>
        <taxon>Bolidophyceae</taxon>
        <taxon>Parmales</taxon>
        <taxon>Triparmaceae</taxon>
        <taxon>Tetraparma</taxon>
    </lineage>
</organism>
<keyword evidence="2" id="KW-0812">Transmembrane</keyword>
<feature type="region of interest" description="Disordered" evidence="1">
    <location>
        <begin position="95"/>
        <end position="139"/>
    </location>
</feature>
<name>A0ABQ6NAY7_9STRA</name>
<feature type="region of interest" description="Disordered" evidence="1">
    <location>
        <begin position="303"/>
        <end position="341"/>
    </location>
</feature>
<protein>
    <submittedName>
        <fullName evidence="3">Uncharacterized protein</fullName>
    </submittedName>
</protein>
<accession>A0ABQ6NAY7</accession>
<proteinExistence type="predicted"/>
<dbReference type="EMBL" id="BRYB01006601">
    <property type="protein sequence ID" value="GMI52807.1"/>
    <property type="molecule type" value="Genomic_DNA"/>
</dbReference>
<keyword evidence="2" id="KW-1133">Transmembrane helix</keyword>
<feature type="non-terminal residue" evidence="3">
    <location>
        <position position="1"/>
    </location>
</feature>
<feature type="transmembrane region" description="Helical" evidence="2">
    <location>
        <begin position="65"/>
        <end position="86"/>
    </location>
</feature>
<evidence type="ECO:0000256" key="2">
    <source>
        <dbReference type="SAM" id="Phobius"/>
    </source>
</evidence>
<dbReference type="Proteomes" id="UP001165060">
    <property type="component" value="Unassembled WGS sequence"/>
</dbReference>
<comment type="caution">
    <text evidence="3">The sequence shown here is derived from an EMBL/GenBank/DDBJ whole genome shotgun (WGS) entry which is preliminary data.</text>
</comment>
<feature type="compositionally biased region" description="Low complexity" evidence="1">
    <location>
        <begin position="103"/>
        <end position="122"/>
    </location>
</feature>
<evidence type="ECO:0000256" key="1">
    <source>
        <dbReference type="SAM" id="MobiDB-lite"/>
    </source>
</evidence>
<keyword evidence="4" id="KW-1185">Reference proteome</keyword>
<evidence type="ECO:0000313" key="4">
    <source>
        <dbReference type="Proteomes" id="UP001165060"/>
    </source>
</evidence>
<gene>
    <name evidence="3" type="ORF">TeGR_g10815</name>
</gene>
<evidence type="ECO:0000313" key="3">
    <source>
        <dbReference type="EMBL" id="GMI52807.1"/>
    </source>
</evidence>
<feature type="transmembrane region" description="Helical" evidence="2">
    <location>
        <begin position="6"/>
        <end position="23"/>
    </location>
</feature>
<keyword evidence="2" id="KW-0472">Membrane</keyword>
<feature type="region of interest" description="Disordered" evidence="1">
    <location>
        <begin position="153"/>
        <end position="202"/>
    </location>
</feature>